<accession>A0A368Q4R9</accession>
<proteinExistence type="predicted"/>
<dbReference type="AlphaFoldDB" id="A0A368Q4R9"/>
<organism evidence="1">
    <name type="scientific">Setaria italica</name>
    <name type="common">Foxtail millet</name>
    <name type="synonym">Panicum italicum</name>
    <dbReference type="NCBI Taxonomy" id="4555"/>
    <lineage>
        <taxon>Eukaryota</taxon>
        <taxon>Viridiplantae</taxon>
        <taxon>Streptophyta</taxon>
        <taxon>Embryophyta</taxon>
        <taxon>Tracheophyta</taxon>
        <taxon>Spermatophyta</taxon>
        <taxon>Magnoliopsida</taxon>
        <taxon>Liliopsida</taxon>
        <taxon>Poales</taxon>
        <taxon>Poaceae</taxon>
        <taxon>PACMAD clade</taxon>
        <taxon>Panicoideae</taxon>
        <taxon>Panicodae</taxon>
        <taxon>Paniceae</taxon>
        <taxon>Cenchrinae</taxon>
        <taxon>Setaria</taxon>
    </lineage>
</organism>
<dbReference type="EMBL" id="CM003529">
    <property type="protein sequence ID" value="RCV13026.1"/>
    <property type="molecule type" value="Genomic_DNA"/>
</dbReference>
<gene>
    <name evidence="1" type="ORF">SETIT_2G313600v2</name>
</gene>
<sequence>MLALRRSAAAAAGRAWAQRAQCRSHRCCWYRRFAGGAEVLTSMAIAHDDLHIYTTTRSWEKRYPVAFHRPPNAMPCSTSEIQWPRETGNVCVVSSSNSTDRARGAHHLRARTHTPAVRHHLLGHRVTKDRWHARARCGCSPPNLASKQQLAMRVQPVCWFTRCVASLPVGWPSIRHTTKAHITVFLLSIYGTATASE</sequence>
<reference evidence="1" key="1">
    <citation type="journal article" date="2012" name="Nat. Biotechnol.">
        <title>Reference genome sequence of the model plant Setaria.</title>
        <authorList>
            <person name="Bennetzen J.L."/>
            <person name="Schmutz J."/>
            <person name="Wang H."/>
            <person name="Percifield R."/>
            <person name="Hawkins J."/>
            <person name="Pontaroli A.C."/>
            <person name="Estep M."/>
            <person name="Feng L."/>
            <person name="Vaughn J.N."/>
            <person name="Grimwood J."/>
            <person name="Jenkins J."/>
            <person name="Barry K."/>
            <person name="Lindquist E."/>
            <person name="Hellsten U."/>
            <person name="Deshpande S."/>
            <person name="Wang X."/>
            <person name="Wu X."/>
            <person name="Mitros T."/>
            <person name="Triplett J."/>
            <person name="Yang X."/>
            <person name="Ye C.Y."/>
            <person name="Mauro-Herrera M."/>
            <person name="Wang L."/>
            <person name="Li P."/>
            <person name="Sharma M."/>
            <person name="Sharma R."/>
            <person name="Ronald P.C."/>
            <person name="Panaud O."/>
            <person name="Kellogg E.A."/>
            <person name="Brutnell T.P."/>
            <person name="Doust A.N."/>
            <person name="Tuskan G.A."/>
            <person name="Rokhsar D."/>
            <person name="Devos K.M."/>
        </authorList>
    </citation>
    <scope>NUCLEOTIDE SEQUENCE [LARGE SCALE GENOMIC DNA]</scope>
    <source>
        <strain evidence="1">Yugu1</strain>
    </source>
</reference>
<reference evidence="1" key="2">
    <citation type="submission" date="2015-07" db="EMBL/GenBank/DDBJ databases">
        <authorList>
            <person name="Noorani M."/>
        </authorList>
    </citation>
    <scope>NUCLEOTIDE SEQUENCE</scope>
    <source>
        <strain evidence="1">Yugu1</strain>
    </source>
</reference>
<protein>
    <submittedName>
        <fullName evidence="1">Uncharacterized protein</fullName>
    </submittedName>
</protein>
<evidence type="ECO:0000313" key="1">
    <source>
        <dbReference type="EMBL" id="RCV13026.1"/>
    </source>
</evidence>
<name>A0A368Q4R9_SETIT</name>